<dbReference type="AlphaFoldDB" id="A0A089Z4I5"/>
<dbReference type="SUPFAM" id="SSF53756">
    <property type="entry name" value="UDP-Glycosyltransferase/glycogen phosphorylase"/>
    <property type="match status" value="1"/>
</dbReference>
<keyword evidence="2" id="KW-0808">Transferase</keyword>
<dbReference type="Proteomes" id="UP000029482">
    <property type="component" value="Chromosome"/>
</dbReference>
<accession>A0A089Z4I5</accession>
<evidence type="ECO:0000259" key="3">
    <source>
        <dbReference type="Pfam" id="PF13439"/>
    </source>
</evidence>
<dbReference type="KEGG" id="sgu:SGLAU_23785"/>
<keyword evidence="5" id="KW-1185">Reference proteome</keyword>
<protein>
    <submittedName>
        <fullName evidence="4">Glycoside hydrolase family protein</fullName>
    </submittedName>
</protein>
<dbReference type="HOGENOM" id="CLU_631527_0_0_11"/>
<dbReference type="eggNOG" id="COG0438">
    <property type="taxonomic scope" value="Bacteria"/>
</dbReference>
<evidence type="ECO:0000256" key="2">
    <source>
        <dbReference type="ARBA" id="ARBA00022679"/>
    </source>
</evidence>
<dbReference type="RefSeq" id="WP_244315252.1">
    <property type="nucleotide sequence ID" value="NZ_CP009438.1"/>
</dbReference>
<dbReference type="GO" id="GO:1901137">
    <property type="term" value="P:carbohydrate derivative biosynthetic process"/>
    <property type="evidence" value="ECO:0007669"/>
    <property type="project" value="UniProtKB-ARBA"/>
</dbReference>
<dbReference type="Pfam" id="PF13692">
    <property type="entry name" value="Glyco_trans_1_4"/>
    <property type="match status" value="1"/>
</dbReference>
<dbReference type="InterPro" id="IPR050194">
    <property type="entry name" value="Glycosyltransferase_grp1"/>
</dbReference>
<dbReference type="GO" id="GO:0016787">
    <property type="term" value="F:hydrolase activity"/>
    <property type="evidence" value="ECO:0007669"/>
    <property type="project" value="UniProtKB-KW"/>
</dbReference>
<evidence type="ECO:0000313" key="5">
    <source>
        <dbReference type="Proteomes" id="UP000029482"/>
    </source>
</evidence>
<gene>
    <name evidence="4" type="ORF">SGLAU_23785</name>
</gene>
<dbReference type="InterPro" id="IPR028098">
    <property type="entry name" value="Glyco_trans_4-like_N"/>
</dbReference>
<sequence length="434" mass="47011">MSRLDHSREWYPAPVLSVAVLAELIRADTSGGHVKCWERFAESAARLPAPAPALDLTVYFLGTREHVEALSPRVRLVMLRPVLGSGLLTSARGAEDVTDLAPYHPRLAALLPRHDVWHLTHGFAYAGTAVRLARRTARTGGPRPRLVASVHTDVPALAAVYARYLADRRLPRAGPALARGAEHWLRRRRDRLLGACERVLAPTPAGRAELAAVLGADRVGLLRRGVDHTRFRPDPTARTRLTRAYGLPADRPLILFAGRLDASKGLPLLAESVRRLRAQGRPAHLVLAGAGAEAEPVRRLLAPDVTLLGPLPQDRLAHVYAGCDLFAFPSRTETCGNAVAEAMAGGLAVLLPEGARTTAWLAAPGEDGVVVPHDTPEAWATALAALLDDPHRLRAVRRRAAATAREAHPSWDRVLAEDLLPVWLPDRPARDDVP</sequence>
<dbReference type="PANTHER" id="PTHR45947:SF3">
    <property type="entry name" value="SULFOQUINOVOSYL TRANSFERASE SQD2"/>
    <property type="match status" value="1"/>
</dbReference>
<evidence type="ECO:0000256" key="1">
    <source>
        <dbReference type="ARBA" id="ARBA00022676"/>
    </source>
</evidence>
<dbReference type="GO" id="GO:0016758">
    <property type="term" value="F:hexosyltransferase activity"/>
    <property type="evidence" value="ECO:0007669"/>
    <property type="project" value="TreeGrafter"/>
</dbReference>
<evidence type="ECO:0000313" key="4">
    <source>
        <dbReference type="EMBL" id="AIS00706.1"/>
    </source>
</evidence>
<dbReference type="Gene3D" id="3.40.50.2000">
    <property type="entry name" value="Glycogen Phosphorylase B"/>
    <property type="match status" value="2"/>
</dbReference>
<dbReference type="PANTHER" id="PTHR45947">
    <property type="entry name" value="SULFOQUINOVOSYL TRANSFERASE SQD2"/>
    <property type="match status" value="1"/>
</dbReference>
<name>A0A089Z4I5_STRGA</name>
<feature type="domain" description="Glycosyltransferase subfamily 4-like N-terminal" evidence="3">
    <location>
        <begin position="100"/>
        <end position="230"/>
    </location>
</feature>
<dbReference type="STRING" id="1907.SGLAU_23785"/>
<organism evidence="4 5">
    <name type="scientific">Streptomyces glaucescens</name>
    <dbReference type="NCBI Taxonomy" id="1907"/>
    <lineage>
        <taxon>Bacteria</taxon>
        <taxon>Bacillati</taxon>
        <taxon>Actinomycetota</taxon>
        <taxon>Actinomycetes</taxon>
        <taxon>Kitasatosporales</taxon>
        <taxon>Streptomycetaceae</taxon>
        <taxon>Streptomyces</taxon>
    </lineage>
</organism>
<keyword evidence="1" id="KW-0328">Glycosyltransferase</keyword>
<dbReference type="Pfam" id="PF13439">
    <property type="entry name" value="Glyco_transf_4"/>
    <property type="match status" value="1"/>
</dbReference>
<proteinExistence type="predicted"/>
<keyword evidence="4" id="KW-0378">Hydrolase</keyword>
<dbReference type="EMBL" id="CP009438">
    <property type="protein sequence ID" value="AIS00706.1"/>
    <property type="molecule type" value="Genomic_DNA"/>
</dbReference>
<reference evidence="5" key="1">
    <citation type="journal article" date="2015" name="J. Biotechnol.">
        <title>Complete genome sequence of the actinobacterium Streptomyces glaucescens GLA.O (DSM 40922) consisting of a linear chromosome and one linear plasmid.</title>
        <authorList>
            <person name="Ortseifen V."/>
            <person name="Winkler A."/>
            <person name="Albersmeier A."/>
            <person name="Wendler S."/>
            <person name="Puhler A."/>
            <person name="Kalinowski J."/>
            <person name="Ruckert C."/>
        </authorList>
    </citation>
    <scope>NUCLEOTIDE SEQUENCE [LARGE SCALE GENOMIC DNA]</scope>
    <source>
        <strain evidence="5">DSM 40922 / GLA O</strain>
    </source>
</reference>